<comment type="caution">
    <text evidence="1">The sequence shown here is derived from an EMBL/GenBank/DDBJ whole genome shotgun (WGS) entry which is preliminary data.</text>
</comment>
<protein>
    <submittedName>
        <fullName evidence="1">Uncharacterized protein</fullName>
    </submittedName>
</protein>
<sequence>MLSSRYHLLGGFPLFQLLRAVQPNVRELKLRTVLLTMNMRVLETHIVATLRGALAGIALLEVVAGTQQATAPVCVTRELLPVVPDHIMVYRVPSMLRMNADRAGVLPVAVAQHTVKSSAAYGMM</sequence>
<proteinExistence type="predicted"/>
<gene>
    <name evidence="1" type="ORF">A2399_03145</name>
</gene>
<dbReference type="Proteomes" id="UP000177955">
    <property type="component" value="Unassembled WGS sequence"/>
</dbReference>
<dbReference type="AlphaFoldDB" id="A0A1F4W351"/>
<accession>A0A1F4W351</accession>
<name>A0A1F4W351_UNCKA</name>
<reference evidence="1 2" key="1">
    <citation type="journal article" date="2016" name="Nat. Commun.">
        <title>Thousands of microbial genomes shed light on interconnected biogeochemical processes in an aquifer system.</title>
        <authorList>
            <person name="Anantharaman K."/>
            <person name="Brown C.T."/>
            <person name="Hug L.A."/>
            <person name="Sharon I."/>
            <person name="Castelle C.J."/>
            <person name="Probst A.J."/>
            <person name="Thomas B.C."/>
            <person name="Singh A."/>
            <person name="Wilkins M.J."/>
            <person name="Karaoz U."/>
            <person name="Brodie E.L."/>
            <person name="Williams K.H."/>
            <person name="Hubbard S.S."/>
            <person name="Banfield J.F."/>
        </authorList>
    </citation>
    <scope>NUCLEOTIDE SEQUENCE [LARGE SCALE GENOMIC DNA]</scope>
</reference>
<evidence type="ECO:0000313" key="1">
    <source>
        <dbReference type="EMBL" id="OGC63463.1"/>
    </source>
</evidence>
<evidence type="ECO:0000313" key="2">
    <source>
        <dbReference type="Proteomes" id="UP000177955"/>
    </source>
</evidence>
<organism evidence="1 2">
    <name type="scientific">candidate division WWE3 bacterium RIFOXYB1_FULL_42_27</name>
    <dbReference type="NCBI Taxonomy" id="1802638"/>
    <lineage>
        <taxon>Bacteria</taxon>
        <taxon>Katanobacteria</taxon>
    </lineage>
</organism>
<dbReference type="EMBL" id="MEVV01000009">
    <property type="protein sequence ID" value="OGC63463.1"/>
    <property type="molecule type" value="Genomic_DNA"/>
</dbReference>